<evidence type="ECO:0000313" key="2">
    <source>
        <dbReference type="EMBL" id="GHI53990.1"/>
    </source>
</evidence>
<gene>
    <name evidence="2" type="ORF">Srubr_38360</name>
</gene>
<sequence>MTTFAPEGLVLVSPRYLAGSGTRIADALGPLIHLFDWSYDHDPASGHIRLDSPCGSAFLDFEPTRFDGSWWTIRHHDPSWTARFSRQTPIEAIAAVAQALPQLLGDARHADRIPLTTSALDQTAALNGWTTTRTETTTVYASPDGHCVLTYEPGGELPWRFTHSLYDGFDTEWTATLSRDAPKELARQFFAHLADPAPVERLFKDLPYLVQHGSGALITPLAAAAVSPHVHHAAAQATRTSAGRPQKR</sequence>
<feature type="domain" description="DUF317" evidence="1">
    <location>
        <begin position="52"/>
        <end position="100"/>
    </location>
</feature>
<dbReference type="InterPro" id="IPR005523">
    <property type="entry name" value="DUF317_SPDY"/>
</dbReference>
<proteinExistence type="predicted"/>
<evidence type="ECO:0000259" key="1">
    <source>
        <dbReference type="Pfam" id="PF03771"/>
    </source>
</evidence>
<dbReference type="Pfam" id="PF03771">
    <property type="entry name" value="SPDY"/>
    <property type="match status" value="2"/>
</dbReference>
<dbReference type="Proteomes" id="UP000646738">
    <property type="component" value="Unassembled WGS sequence"/>
</dbReference>
<name>A0ABQ3RDR1_STRRR</name>
<feature type="domain" description="DUF317" evidence="1">
    <location>
        <begin position="142"/>
        <end position="199"/>
    </location>
</feature>
<protein>
    <recommendedName>
        <fullName evidence="1">DUF317 domain-containing protein</fullName>
    </recommendedName>
</protein>
<keyword evidence="3" id="KW-1185">Reference proteome</keyword>
<organism evidence="2 3">
    <name type="scientific">Streptomyces rubradiris</name>
    <name type="common">Streptomyces achromogenes subsp. rubradiris</name>
    <dbReference type="NCBI Taxonomy" id="285531"/>
    <lineage>
        <taxon>Bacteria</taxon>
        <taxon>Bacillati</taxon>
        <taxon>Actinomycetota</taxon>
        <taxon>Actinomycetes</taxon>
        <taxon>Kitasatosporales</taxon>
        <taxon>Streptomycetaceae</taxon>
        <taxon>Streptomyces</taxon>
    </lineage>
</organism>
<accession>A0ABQ3RDR1</accession>
<reference evidence="3" key="1">
    <citation type="submission" date="2023-07" db="EMBL/GenBank/DDBJ databases">
        <title>Whole genome shotgun sequence of Streptomyces achromogenes subsp. rubradiris NBRC 14000.</title>
        <authorList>
            <person name="Komaki H."/>
            <person name="Tamura T."/>
        </authorList>
    </citation>
    <scope>NUCLEOTIDE SEQUENCE [LARGE SCALE GENOMIC DNA]</scope>
    <source>
        <strain evidence="3">NBRC 14000</strain>
    </source>
</reference>
<evidence type="ECO:0000313" key="3">
    <source>
        <dbReference type="Proteomes" id="UP000646738"/>
    </source>
</evidence>
<dbReference type="RefSeq" id="WP_189999528.1">
    <property type="nucleotide sequence ID" value="NZ_BNCB01000030.1"/>
</dbReference>
<dbReference type="EMBL" id="BNEA01000015">
    <property type="protein sequence ID" value="GHI53990.1"/>
    <property type="molecule type" value="Genomic_DNA"/>
</dbReference>
<comment type="caution">
    <text evidence="2">The sequence shown here is derived from an EMBL/GenBank/DDBJ whole genome shotgun (WGS) entry which is preliminary data.</text>
</comment>